<reference evidence="10 11" key="1">
    <citation type="journal article" date="2010" name="J. Bacteriol.">
        <title>Biochemical characterization of a novel indole prenyltransferase from Streptomyces sp. SN-593.</title>
        <authorList>
            <person name="Takahashi S."/>
            <person name="Takagi H."/>
            <person name="Toyoda A."/>
            <person name="Uramoto M."/>
            <person name="Nogawa T."/>
            <person name="Ueki M."/>
            <person name="Sakaki Y."/>
            <person name="Osada H."/>
        </authorList>
    </citation>
    <scope>NUCLEOTIDE SEQUENCE [LARGE SCALE GENOMIC DNA]</scope>
    <source>
        <strain evidence="10 11">SN-593</strain>
    </source>
</reference>
<feature type="transmembrane region" description="Helical" evidence="8">
    <location>
        <begin position="291"/>
        <end position="312"/>
    </location>
</feature>
<feature type="transmembrane region" description="Helical" evidence="8">
    <location>
        <begin position="174"/>
        <end position="197"/>
    </location>
</feature>
<dbReference type="GO" id="GO:0016020">
    <property type="term" value="C:membrane"/>
    <property type="evidence" value="ECO:0007669"/>
    <property type="project" value="UniProtKB-SubCell"/>
</dbReference>
<keyword evidence="5 8" id="KW-1133">Transmembrane helix</keyword>
<sequence>MHNTTSMLVELGAIILALGLLGRFAGRVGFSPIPLYLLAGLAFGQGGILPLDASEDFVATGAEIGVVLLLLLLGLEYSASELVTSLRTQYPSGAVDFVLNAVPGAAAALLLGWGPVAAVALAGVTWISSSGVIAKVMRDLRRLGNRETPVILGVLVIEDLAMALYLPILTALLAGAGLAGGTLTLLISLGTVGAVLYLALRHGRLISRAVSSDNPEMLLLVVLGLTLLVAGVAERLQVSAAVGAFLVGIALSGDVAEGASNLLTPLRDLFAAVFFVFFGLSTVPADIPPVIVPALVLALVTTATKIGTGWFAARRAGIKPPGRWRAGGTLVARGEFSIVIAGLAVATEPRIGPLATAYVLILVVLGPVSARFTEPLARRVTARLPDRAAPVGQPAPAGATAGAGAGGDGRGDGGDDPFDVRAEAAGDREPDDGTAPDLGADDGTAPGLGPEAAPAKG</sequence>
<dbReference type="KEGG" id="arev:RVR_775"/>
<keyword evidence="4 8" id="KW-0812">Transmembrane</keyword>
<reference evidence="10 11" key="2">
    <citation type="journal article" date="2011" name="J. Antibiot.">
        <title>Furaquinocins I and J: novel polyketide isoprenoid hybrid compounds from Streptomyces reveromyceticus SN-593.</title>
        <authorList>
            <person name="Panthee S."/>
            <person name="Takahashi S."/>
            <person name="Takagi H."/>
            <person name="Nogawa T."/>
            <person name="Oowada E."/>
            <person name="Uramoto M."/>
            <person name="Osada H."/>
        </authorList>
    </citation>
    <scope>NUCLEOTIDE SEQUENCE [LARGE SCALE GENOMIC DNA]</scope>
    <source>
        <strain evidence="10 11">SN-593</strain>
    </source>
</reference>
<evidence type="ECO:0000256" key="6">
    <source>
        <dbReference type="ARBA" id="ARBA00023136"/>
    </source>
</evidence>
<dbReference type="Proteomes" id="UP000595703">
    <property type="component" value="Chromosome"/>
</dbReference>
<dbReference type="EMBL" id="AP018365">
    <property type="protein sequence ID" value="BBA95777.1"/>
    <property type="molecule type" value="Genomic_DNA"/>
</dbReference>
<feature type="transmembrane region" description="Helical" evidence="8">
    <location>
        <begin position="268"/>
        <end position="285"/>
    </location>
</feature>
<proteinExistence type="inferred from homology"/>
<feature type="region of interest" description="Disordered" evidence="7">
    <location>
        <begin position="385"/>
        <end position="457"/>
    </location>
</feature>
<dbReference type="GO" id="GO:1902600">
    <property type="term" value="P:proton transmembrane transport"/>
    <property type="evidence" value="ECO:0007669"/>
    <property type="project" value="InterPro"/>
</dbReference>
<evidence type="ECO:0000259" key="9">
    <source>
        <dbReference type="Pfam" id="PF00999"/>
    </source>
</evidence>
<accession>A0A7U3UNG1</accession>
<feature type="transmembrane region" description="Helical" evidence="8">
    <location>
        <begin position="33"/>
        <end position="51"/>
    </location>
</feature>
<reference evidence="10 11" key="4">
    <citation type="journal article" date="2020" name="Sci. Rep.">
        <title>beta-carboline chemical signals induce reveromycin production through a LuxR family regulator in Streptomyces sp. SN-593.</title>
        <authorList>
            <person name="Panthee S."/>
            <person name="Kito N."/>
            <person name="Hayashi T."/>
            <person name="Shimizu T."/>
            <person name="Ishikawa J."/>
            <person name="Hamamoto H."/>
            <person name="Osada H."/>
            <person name="Takahashi S."/>
        </authorList>
    </citation>
    <scope>NUCLEOTIDE SEQUENCE [LARGE SCALE GENOMIC DNA]</scope>
    <source>
        <strain evidence="10 11">SN-593</strain>
    </source>
</reference>
<protein>
    <submittedName>
        <fullName evidence="10">Putative sodium/proton antiporter</fullName>
    </submittedName>
</protein>
<dbReference type="PANTHER" id="PTHR42751">
    <property type="entry name" value="SODIUM/HYDROGEN EXCHANGER FAMILY/TRKA DOMAIN PROTEIN"/>
    <property type="match status" value="1"/>
</dbReference>
<feature type="compositionally biased region" description="Basic and acidic residues" evidence="7">
    <location>
        <begin position="409"/>
        <end position="428"/>
    </location>
</feature>
<evidence type="ECO:0000256" key="3">
    <source>
        <dbReference type="ARBA" id="ARBA00022448"/>
    </source>
</evidence>
<dbReference type="RefSeq" id="WP_202232255.1">
    <property type="nucleotide sequence ID" value="NZ_AP018365.1"/>
</dbReference>
<feature type="domain" description="Cation/H+ exchanger transmembrane" evidence="9">
    <location>
        <begin position="15"/>
        <end position="369"/>
    </location>
</feature>
<feature type="transmembrane region" description="Helical" evidence="8">
    <location>
        <begin position="149"/>
        <end position="168"/>
    </location>
</feature>
<dbReference type="Gene3D" id="1.20.1530.20">
    <property type="match status" value="1"/>
</dbReference>
<comment type="similarity">
    <text evidence="2">Belongs to the monovalent cation:proton antiporter 2 (CPA2) transporter (TC 2.A.37) family.</text>
</comment>
<feature type="transmembrane region" description="Helical" evidence="8">
    <location>
        <begin position="324"/>
        <end position="345"/>
    </location>
</feature>
<comment type="subcellular location">
    <subcellularLocation>
        <location evidence="1">Membrane</location>
        <topology evidence="1">Multi-pass membrane protein</topology>
    </subcellularLocation>
</comment>
<feature type="transmembrane region" description="Helical" evidence="8">
    <location>
        <begin position="6"/>
        <end position="26"/>
    </location>
</feature>
<dbReference type="Pfam" id="PF00999">
    <property type="entry name" value="Na_H_Exchanger"/>
    <property type="match status" value="1"/>
</dbReference>
<evidence type="ECO:0000256" key="7">
    <source>
        <dbReference type="SAM" id="MobiDB-lite"/>
    </source>
</evidence>
<evidence type="ECO:0000256" key="4">
    <source>
        <dbReference type="ARBA" id="ARBA00022692"/>
    </source>
</evidence>
<feature type="transmembrane region" description="Helical" evidence="8">
    <location>
        <begin position="57"/>
        <end position="78"/>
    </location>
</feature>
<keyword evidence="11" id="KW-1185">Reference proteome</keyword>
<keyword evidence="6 8" id="KW-0472">Membrane</keyword>
<feature type="compositionally biased region" description="Low complexity" evidence="7">
    <location>
        <begin position="388"/>
        <end position="400"/>
    </location>
</feature>
<evidence type="ECO:0000313" key="11">
    <source>
        <dbReference type="Proteomes" id="UP000595703"/>
    </source>
</evidence>
<organism evidence="10 11">
    <name type="scientific">Actinacidiphila reveromycinica</name>
    <dbReference type="NCBI Taxonomy" id="659352"/>
    <lineage>
        <taxon>Bacteria</taxon>
        <taxon>Bacillati</taxon>
        <taxon>Actinomycetota</taxon>
        <taxon>Actinomycetes</taxon>
        <taxon>Kitasatosporales</taxon>
        <taxon>Streptomycetaceae</taxon>
        <taxon>Actinacidiphila</taxon>
    </lineage>
</organism>
<feature type="transmembrane region" description="Helical" evidence="8">
    <location>
        <begin position="351"/>
        <end position="370"/>
    </location>
</feature>
<keyword evidence="3" id="KW-0813">Transport</keyword>
<dbReference type="AlphaFoldDB" id="A0A7U3UNG1"/>
<evidence type="ECO:0000256" key="8">
    <source>
        <dbReference type="SAM" id="Phobius"/>
    </source>
</evidence>
<evidence type="ECO:0000256" key="5">
    <source>
        <dbReference type="ARBA" id="ARBA00022989"/>
    </source>
</evidence>
<dbReference type="PANTHER" id="PTHR42751:SF6">
    <property type="entry name" value="CONSERVED INTEGRAL MEMBRANE TRANSPORT PROTEIN-RELATED"/>
    <property type="match status" value="1"/>
</dbReference>
<gene>
    <name evidence="10" type="ORF">RVR_775</name>
</gene>
<feature type="transmembrane region" description="Helical" evidence="8">
    <location>
        <begin position="117"/>
        <end position="137"/>
    </location>
</feature>
<reference evidence="10 11" key="3">
    <citation type="journal article" date="2011" name="Nat. Chem. Biol.">
        <title>Reveromycin A biosynthesis uses RevG and RevJ for stereospecific spiroacetal formation.</title>
        <authorList>
            <person name="Takahashi S."/>
            <person name="Toyoda A."/>
            <person name="Sekiyama Y."/>
            <person name="Takagi H."/>
            <person name="Nogawa T."/>
            <person name="Uramoto M."/>
            <person name="Suzuki R."/>
            <person name="Koshino H."/>
            <person name="Kumano T."/>
            <person name="Panthee S."/>
            <person name="Dairi T."/>
            <person name="Ishikawa J."/>
            <person name="Ikeda H."/>
            <person name="Sakaki Y."/>
            <person name="Osada H."/>
        </authorList>
    </citation>
    <scope>NUCLEOTIDE SEQUENCE [LARGE SCALE GENOMIC DNA]</scope>
    <source>
        <strain evidence="10 11">SN-593</strain>
    </source>
</reference>
<evidence type="ECO:0000256" key="1">
    <source>
        <dbReference type="ARBA" id="ARBA00004141"/>
    </source>
</evidence>
<dbReference type="InterPro" id="IPR038770">
    <property type="entry name" value="Na+/solute_symporter_sf"/>
</dbReference>
<evidence type="ECO:0000313" key="10">
    <source>
        <dbReference type="EMBL" id="BBA95777.1"/>
    </source>
</evidence>
<name>A0A7U3UNG1_9ACTN</name>
<feature type="transmembrane region" description="Helical" evidence="8">
    <location>
        <begin position="239"/>
        <end position="256"/>
    </location>
</feature>
<dbReference type="GO" id="GO:0015297">
    <property type="term" value="F:antiporter activity"/>
    <property type="evidence" value="ECO:0007669"/>
    <property type="project" value="InterPro"/>
</dbReference>
<feature type="transmembrane region" description="Helical" evidence="8">
    <location>
        <begin position="217"/>
        <end position="233"/>
    </location>
</feature>
<evidence type="ECO:0000256" key="2">
    <source>
        <dbReference type="ARBA" id="ARBA00005551"/>
    </source>
</evidence>
<dbReference type="InterPro" id="IPR006153">
    <property type="entry name" value="Cation/H_exchanger_TM"/>
</dbReference>